<keyword evidence="2" id="KW-1133">Transmembrane helix</keyword>
<proteinExistence type="predicted"/>
<evidence type="ECO:0000256" key="1">
    <source>
        <dbReference type="SAM" id="MobiDB-lite"/>
    </source>
</evidence>
<evidence type="ECO:0000256" key="2">
    <source>
        <dbReference type="SAM" id="Phobius"/>
    </source>
</evidence>
<organism evidence="4 5">
    <name type="scientific">Calycomorphotria hydatis</name>
    <dbReference type="NCBI Taxonomy" id="2528027"/>
    <lineage>
        <taxon>Bacteria</taxon>
        <taxon>Pseudomonadati</taxon>
        <taxon>Planctomycetota</taxon>
        <taxon>Planctomycetia</taxon>
        <taxon>Planctomycetales</taxon>
        <taxon>Planctomycetaceae</taxon>
        <taxon>Calycomorphotria</taxon>
    </lineage>
</organism>
<dbReference type="Pfam" id="PF02517">
    <property type="entry name" value="Rce1-like"/>
    <property type="match status" value="1"/>
</dbReference>
<feature type="transmembrane region" description="Helical" evidence="2">
    <location>
        <begin position="127"/>
        <end position="156"/>
    </location>
</feature>
<dbReference type="PANTHER" id="PTHR43592:SF15">
    <property type="entry name" value="CAAX AMINO TERMINAL PROTEASE FAMILY PROTEIN"/>
    <property type="match status" value="1"/>
</dbReference>
<feature type="domain" description="CAAX prenyl protease 2/Lysostaphin resistance protein A-like" evidence="3">
    <location>
        <begin position="94"/>
        <end position="181"/>
    </location>
</feature>
<evidence type="ECO:0000259" key="3">
    <source>
        <dbReference type="Pfam" id="PF02517"/>
    </source>
</evidence>
<feature type="transmembrane region" description="Helical" evidence="2">
    <location>
        <begin position="12"/>
        <end position="35"/>
    </location>
</feature>
<reference evidence="4 5" key="1">
    <citation type="submission" date="2019-02" db="EMBL/GenBank/DDBJ databases">
        <title>Deep-cultivation of Planctomycetes and their phenomic and genomic characterization uncovers novel biology.</title>
        <authorList>
            <person name="Wiegand S."/>
            <person name="Jogler M."/>
            <person name="Boedeker C."/>
            <person name="Pinto D."/>
            <person name="Vollmers J."/>
            <person name="Rivas-Marin E."/>
            <person name="Kohn T."/>
            <person name="Peeters S.H."/>
            <person name="Heuer A."/>
            <person name="Rast P."/>
            <person name="Oberbeckmann S."/>
            <person name="Bunk B."/>
            <person name="Jeske O."/>
            <person name="Meyerdierks A."/>
            <person name="Storesund J.E."/>
            <person name="Kallscheuer N."/>
            <person name="Luecker S."/>
            <person name="Lage O.M."/>
            <person name="Pohl T."/>
            <person name="Merkel B.J."/>
            <person name="Hornburger P."/>
            <person name="Mueller R.-W."/>
            <person name="Bruemmer F."/>
            <person name="Labrenz M."/>
            <person name="Spormann A.M."/>
            <person name="Op den Camp H."/>
            <person name="Overmann J."/>
            <person name="Amann R."/>
            <person name="Jetten M.S.M."/>
            <person name="Mascher T."/>
            <person name="Medema M.H."/>
            <person name="Devos D.P."/>
            <person name="Kaster A.-K."/>
            <person name="Ovreas L."/>
            <person name="Rohde M."/>
            <person name="Galperin M.Y."/>
            <person name="Jogler C."/>
        </authorList>
    </citation>
    <scope>NUCLEOTIDE SEQUENCE [LARGE SCALE GENOMIC DNA]</scope>
    <source>
        <strain evidence="4 5">V22</strain>
    </source>
</reference>
<dbReference type="RefSeq" id="WP_197439606.1">
    <property type="nucleotide sequence ID" value="NZ_CP036316.1"/>
</dbReference>
<feature type="region of interest" description="Disordered" evidence="1">
    <location>
        <begin position="207"/>
        <end position="226"/>
    </location>
</feature>
<sequence length="226" mass="25334">MQFEESNHRNFLWFGLSFEFGLGVIGLLGCWLCGVNLLSQWEISATSLLWGVVATLPMLLLLVGMELWPTPPVVRIKDFIYQTLGPMFARCHPLELLLLAISAGIGEELLFRGFVQQSLEGFGYWPALVIASILFGIVHAVTPTYAVLAALMGFYFGYLLDATGERNLWVPVIAHGLYDWLAFLWIAHEVKKRDKLRIQEDFPSPETAEVLSEQELSVEASNSESP</sequence>
<dbReference type="AlphaFoldDB" id="A0A517TAZ8"/>
<dbReference type="EMBL" id="CP036316">
    <property type="protein sequence ID" value="QDT65544.1"/>
    <property type="molecule type" value="Genomic_DNA"/>
</dbReference>
<feature type="transmembrane region" description="Helical" evidence="2">
    <location>
        <begin position="168"/>
        <end position="187"/>
    </location>
</feature>
<gene>
    <name evidence="4" type="ORF">V22_27990</name>
</gene>
<dbReference type="GO" id="GO:0006508">
    <property type="term" value="P:proteolysis"/>
    <property type="evidence" value="ECO:0007669"/>
    <property type="project" value="UniProtKB-KW"/>
</dbReference>
<evidence type="ECO:0000313" key="5">
    <source>
        <dbReference type="Proteomes" id="UP000319976"/>
    </source>
</evidence>
<keyword evidence="2" id="KW-0472">Membrane</keyword>
<keyword evidence="4" id="KW-0378">Hydrolase</keyword>
<feature type="transmembrane region" description="Helical" evidence="2">
    <location>
        <begin position="47"/>
        <end position="68"/>
    </location>
</feature>
<name>A0A517TAZ8_9PLAN</name>
<dbReference type="GO" id="GO:0004175">
    <property type="term" value="F:endopeptidase activity"/>
    <property type="evidence" value="ECO:0007669"/>
    <property type="project" value="UniProtKB-ARBA"/>
</dbReference>
<dbReference type="KEGG" id="chya:V22_27990"/>
<dbReference type="Proteomes" id="UP000319976">
    <property type="component" value="Chromosome"/>
</dbReference>
<keyword evidence="2" id="KW-0812">Transmembrane</keyword>
<protein>
    <submittedName>
        <fullName evidence="4">CAAX amino terminal protease self-immunity</fullName>
    </submittedName>
</protein>
<accession>A0A517TAZ8</accession>
<dbReference type="PANTHER" id="PTHR43592">
    <property type="entry name" value="CAAX AMINO TERMINAL PROTEASE"/>
    <property type="match status" value="1"/>
</dbReference>
<evidence type="ECO:0000313" key="4">
    <source>
        <dbReference type="EMBL" id="QDT65544.1"/>
    </source>
</evidence>
<keyword evidence="4" id="KW-0645">Protease</keyword>
<dbReference type="InterPro" id="IPR003675">
    <property type="entry name" value="Rce1/LyrA-like_dom"/>
</dbReference>
<dbReference type="GO" id="GO:0080120">
    <property type="term" value="P:CAAX-box protein maturation"/>
    <property type="evidence" value="ECO:0007669"/>
    <property type="project" value="UniProtKB-ARBA"/>
</dbReference>
<keyword evidence="5" id="KW-1185">Reference proteome</keyword>